<accession>A0A916JKT5</accession>
<dbReference type="GO" id="GO:0005886">
    <property type="term" value="C:plasma membrane"/>
    <property type="evidence" value="ECO:0007669"/>
    <property type="project" value="UniProtKB-SubCell"/>
</dbReference>
<gene>
    <name evidence="10" type="ORF">CRYO30217_00104</name>
</gene>
<evidence type="ECO:0000256" key="3">
    <source>
        <dbReference type="ARBA" id="ARBA00022676"/>
    </source>
</evidence>
<keyword evidence="2" id="KW-1003">Cell membrane</keyword>
<protein>
    <recommendedName>
        <fullName evidence="9">Glycosyltransferase RgtA/B/C/D-like domain-containing protein</fullName>
    </recommendedName>
</protein>
<organism evidence="10 11">
    <name type="scientific">Parvicella tangerina</name>
    <dbReference type="NCBI Taxonomy" id="2829795"/>
    <lineage>
        <taxon>Bacteria</taxon>
        <taxon>Pseudomonadati</taxon>
        <taxon>Bacteroidota</taxon>
        <taxon>Flavobacteriia</taxon>
        <taxon>Flavobacteriales</taxon>
        <taxon>Parvicellaceae</taxon>
        <taxon>Parvicella</taxon>
    </lineage>
</organism>
<dbReference type="PANTHER" id="PTHR33908:SF11">
    <property type="entry name" value="MEMBRANE PROTEIN"/>
    <property type="match status" value="1"/>
</dbReference>
<evidence type="ECO:0000256" key="5">
    <source>
        <dbReference type="ARBA" id="ARBA00022692"/>
    </source>
</evidence>
<keyword evidence="6 8" id="KW-1133">Transmembrane helix</keyword>
<feature type="transmembrane region" description="Helical" evidence="8">
    <location>
        <begin position="147"/>
        <end position="172"/>
    </location>
</feature>
<keyword evidence="4" id="KW-0808">Transferase</keyword>
<dbReference type="RefSeq" id="WP_258540349.1">
    <property type="nucleotide sequence ID" value="NZ_OU015584.1"/>
</dbReference>
<evidence type="ECO:0000256" key="4">
    <source>
        <dbReference type="ARBA" id="ARBA00022679"/>
    </source>
</evidence>
<dbReference type="AlphaFoldDB" id="A0A916JKT5"/>
<dbReference type="KEGG" id="ptan:CRYO30217_00104"/>
<dbReference type="Pfam" id="PF13231">
    <property type="entry name" value="PMT_2"/>
    <property type="match status" value="1"/>
</dbReference>
<evidence type="ECO:0000259" key="9">
    <source>
        <dbReference type="Pfam" id="PF13231"/>
    </source>
</evidence>
<dbReference type="PANTHER" id="PTHR33908">
    <property type="entry name" value="MANNOSYLTRANSFERASE YKCB-RELATED"/>
    <property type="match status" value="1"/>
</dbReference>
<reference evidence="10" key="1">
    <citation type="submission" date="2021-04" db="EMBL/GenBank/DDBJ databases">
        <authorList>
            <person name="Rodrigo-Torres L."/>
            <person name="Arahal R. D."/>
            <person name="Lucena T."/>
        </authorList>
    </citation>
    <scope>NUCLEOTIDE SEQUENCE</scope>
    <source>
        <strain evidence="10">AS29M-1</strain>
    </source>
</reference>
<dbReference type="Proteomes" id="UP000683507">
    <property type="component" value="Chromosome"/>
</dbReference>
<keyword evidence="3" id="KW-0328">Glycosyltransferase</keyword>
<evidence type="ECO:0000313" key="11">
    <source>
        <dbReference type="Proteomes" id="UP000683507"/>
    </source>
</evidence>
<proteinExistence type="predicted"/>
<evidence type="ECO:0000256" key="7">
    <source>
        <dbReference type="ARBA" id="ARBA00023136"/>
    </source>
</evidence>
<evidence type="ECO:0000256" key="6">
    <source>
        <dbReference type="ARBA" id="ARBA00022989"/>
    </source>
</evidence>
<dbReference type="InterPro" id="IPR038731">
    <property type="entry name" value="RgtA/B/C-like"/>
</dbReference>
<sequence>MKQRKVITFGIILFAILGLLQAAFQPLLLDEAYYFYYSQALDFGYFDHPPLVAFLIRIGSFLGDTAFGVRFAHAVLAVGTFIGLILLAKPKAKPKEEKSGKFLLLMLSLPFIHALHIAIPDSGLIFFTVFFYFFLERYLSDNKWIDGLLLAVVSAGLIYAKYHGALTIFFALLSFPKLFRRKTFWVAFIVFMACLSPHLFWLYNHDFVTIQFQLFGRGESGFAIKNLLDYLLSFGFLVFGLFFVLLLIPRYFKQVFIQDKEVKNDPLVKVLKVSIAGFFVFFLIFAFRGPIEGNWLFSASVPALILMGRSELIREKGTVVLGYLSITLFMTFRVMLMTGVVPNIGYLFHFNGYEQWAKDVQQQADGKKVLFENSYQLAAMYTFQTGEESYSLNTLGNRSNQYDLNCFIPVDDSDELLVVSEWMSWENTSDTLNHSKGVLKMKELNGLTFLNGVFLELEGVSKQDDQFEINFMIEQRCPTNLIHLEESGKLNVFLELYRESASPSRIQLVNAEYKITQKAFSIDVIIHEDIQEIQVGLSVENGLISNNSEKILLPQ</sequence>
<dbReference type="GO" id="GO:0009103">
    <property type="term" value="P:lipopolysaccharide biosynthetic process"/>
    <property type="evidence" value="ECO:0007669"/>
    <property type="project" value="UniProtKB-ARBA"/>
</dbReference>
<evidence type="ECO:0000313" key="10">
    <source>
        <dbReference type="EMBL" id="CAG5076424.1"/>
    </source>
</evidence>
<dbReference type="GO" id="GO:0016763">
    <property type="term" value="F:pentosyltransferase activity"/>
    <property type="evidence" value="ECO:0007669"/>
    <property type="project" value="TreeGrafter"/>
</dbReference>
<feature type="transmembrane region" description="Helical" evidence="8">
    <location>
        <begin position="270"/>
        <end position="287"/>
    </location>
</feature>
<feature type="domain" description="Glycosyltransferase RgtA/B/C/D-like" evidence="9">
    <location>
        <begin position="47"/>
        <end position="201"/>
    </location>
</feature>
<feature type="transmembrane region" description="Helical" evidence="8">
    <location>
        <begin position="71"/>
        <end position="90"/>
    </location>
</feature>
<evidence type="ECO:0000256" key="2">
    <source>
        <dbReference type="ARBA" id="ARBA00022475"/>
    </source>
</evidence>
<keyword evidence="5 8" id="KW-0812">Transmembrane</keyword>
<name>A0A916JKT5_9FLAO</name>
<evidence type="ECO:0000256" key="8">
    <source>
        <dbReference type="SAM" id="Phobius"/>
    </source>
</evidence>
<feature type="transmembrane region" description="Helical" evidence="8">
    <location>
        <begin position="184"/>
        <end position="203"/>
    </location>
</feature>
<feature type="transmembrane region" description="Helical" evidence="8">
    <location>
        <begin position="320"/>
        <end position="341"/>
    </location>
</feature>
<keyword evidence="11" id="KW-1185">Reference proteome</keyword>
<evidence type="ECO:0000256" key="1">
    <source>
        <dbReference type="ARBA" id="ARBA00004651"/>
    </source>
</evidence>
<keyword evidence="7 8" id="KW-0472">Membrane</keyword>
<dbReference type="InterPro" id="IPR050297">
    <property type="entry name" value="LipidA_mod_glycosyltrf_83"/>
</dbReference>
<feature type="transmembrane region" description="Helical" evidence="8">
    <location>
        <begin position="102"/>
        <end position="135"/>
    </location>
</feature>
<feature type="transmembrane region" description="Helical" evidence="8">
    <location>
        <begin position="230"/>
        <end position="249"/>
    </location>
</feature>
<comment type="subcellular location">
    <subcellularLocation>
        <location evidence="1">Cell membrane</location>
        <topology evidence="1">Multi-pass membrane protein</topology>
    </subcellularLocation>
</comment>
<dbReference type="EMBL" id="OU015584">
    <property type="protein sequence ID" value="CAG5076424.1"/>
    <property type="molecule type" value="Genomic_DNA"/>
</dbReference>